<evidence type="ECO:0000256" key="1">
    <source>
        <dbReference type="SAM" id="MobiDB-lite"/>
    </source>
</evidence>
<sequence length="767" mass="87878">MEAAHISPELPIRWVVSADRTVEIKEEVTELGCDQANERILQEETPPSSITERGTGMKLVRLGRREESEMASSHIKEETPELEPVLTNEEVTVLGPVHLEEESPVFDLLRSCFGPGPTSQKSLSSSLSDPVRHCRKKQKKTKTTNSLIVSDRREGGNNQIDHLQTEESRIEQTETETHREKLPQSRQRESLQPEELAQMMDEAESPDESGLDDDFDQSSDEEAVHFLLNEDSEESEKSDHEPDAQPEEGWKQASVSADAFTKLPFTVRNKGFQGSTTLRTELEFFQLFFTDALCTEIVNETNRHASVKLTGPRCHNSIWNSWKPVTLPEMKAFFGVVLNMGLNVKTDIKEYFSGEWPDRMPFFKDVFKRSRFLQIFWMLHLCPPPTQVPQTAFVSRGQKVRNVVSYIDSKCRELFIPGRDICIDESTVGFKGRIIFKCYNPQKPTKWGMRVFVLADCETGYVSAIVPYFGSPTTDSLPRPDMQFSSRIVLHLCKTLLRTTNGHGFHLFTDRFYTGYDLAMELLKIKIHLTGTIMANRRGLPAPVKQGLKLKTNKPVSFSKDNKVMVLGWKDKRLVLMLSTFHGSDCEKVQRTIKRGEIQELEKPSVIRDYTSKMGAVDRADHYCASYAFSRKSLKWWRKMFFWLLEVAIVNSAILFNLMKVESGQLPVRHKTFRKALLVQLVGNVRNTGLRKRGRPSSVDREDRLNGKPHFLAKKESKSTKDCTVCSDRKKKGGRRETVWFCKTCSRKPGLHPGDCFERFHTMDKYR</sequence>
<feature type="region of interest" description="Disordered" evidence="1">
    <location>
        <begin position="229"/>
        <end position="252"/>
    </location>
</feature>
<evidence type="ECO:0000259" key="2">
    <source>
        <dbReference type="Pfam" id="PF13842"/>
    </source>
</evidence>
<keyword evidence="5" id="KW-1185">Reference proteome</keyword>
<feature type="compositionally biased region" description="Basic residues" evidence="1">
    <location>
        <begin position="133"/>
        <end position="142"/>
    </location>
</feature>
<evidence type="ECO:0000313" key="5">
    <source>
        <dbReference type="Proteomes" id="UP001369086"/>
    </source>
</evidence>
<feature type="region of interest" description="Disordered" evidence="1">
    <location>
        <begin position="113"/>
        <end position="192"/>
    </location>
</feature>
<feature type="domain" description="PiggyBac transposable element-derived protein 4 C-terminal zinc-finger" evidence="2">
    <location>
        <begin position="707"/>
        <end position="761"/>
    </location>
</feature>
<dbReference type="InterPro" id="IPR032718">
    <property type="entry name" value="PGBD4_Znf_C"/>
</dbReference>
<reference evidence="4 5" key="1">
    <citation type="submission" date="2021-05" db="EMBL/GenBank/DDBJ databases">
        <authorList>
            <person name="Zahm M."/>
            <person name="Klopp C."/>
            <person name="Cabau C."/>
            <person name="Kuhl H."/>
            <person name="Suciu R."/>
            <person name="Ciorpac M."/>
            <person name="Holostenco D."/>
            <person name="Gessner J."/>
            <person name="Wuertz S."/>
            <person name="Hohne C."/>
            <person name="Stock M."/>
            <person name="Gislard M."/>
            <person name="Lluch J."/>
            <person name="Milhes M."/>
            <person name="Lampietro C."/>
            <person name="Lopez Roques C."/>
            <person name="Donnadieu C."/>
            <person name="Du K."/>
            <person name="Schartl M."/>
            <person name="Guiguen Y."/>
        </authorList>
    </citation>
    <scope>NUCLEOTIDE SEQUENCE [LARGE SCALE GENOMIC DNA]</scope>
    <source>
        <strain evidence="4">Hh-F2</strain>
        <tissue evidence="4">Blood</tissue>
    </source>
</reference>
<name>A0ABR0Y2A8_HUSHU</name>
<evidence type="ECO:0000313" key="4">
    <source>
        <dbReference type="EMBL" id="KAK6466606.1"/>
    </source>
</evidence>
<dbReference type="Pfam" id="PF13842">
    <property type="entry name" value="zf-Tnp_2"/>
    <property type="match status" value="1"/>
</dbReference>
<protein>
    <submittedName>
        <fullName evidence="4">PiggyBac transposable element-derived protein 4-like</fullName>
    </submittedName>
</protein>
<dbReference type="Pfam" id="PF13843">
    <property type="entry name" value="DDE_Tnp_1_7"/>
    <property type="match status" value="1"/>
</dbReference>
<feature type="compositionally biased region" description="Basic and acidic residues" evidence="1">
    <location>
        <begin position="163"/>
        <end position="191"/>
    </location>
</feature>
<organism evidence="4 5">
    <name type="scientific">Huso huso</name>
    <name type="common">Beluga</name>
    <name type="synonym">Acipenser huso</name>
    <dbReference type="NCBI Taxonomy" id="61971"/>
    <lineage>
        <taxon>Eukaryota</taxon>
        <taxon>Metazoa</taxon>
        <taxon>Chordata</taxon>
        <taxon>Craniata</taxon>
        <taxon>Vertebrata</taxon>
        <taxon>Euteleostomi</taxon>
        <taxon>Actinopterygii</taxon>
        <taxon>Chondrostei</taxon>
        <taxon>Acipenseriformes</taxon>
        <taxon>Acipenseridae</taxon>
        <taxon>Huso</taxon>
    </lineage>
</organism>
<gene>
    <name evidence="4" type="ORF">HHUSO_G36064</name>
</gene>
<dbReference type="EMBL" id="JAHFZB010000055">
    <property type="protein sequence ID" value="KAK6466606.1"/>
    <property type="molecule type" value="Genomic_DNA"/>
</dbReference>
<dbReference type="Proteomes" id="UP001369086">
    <property type="component" value="Unassembled WGS sequence"/>
</dbReference>
<proteinExistence type="predicted"/>
<dbReference type="PANTHER" id="PTHR46599">
    <property type="entry name" value="PIGGYBAC TRANSPOSABLE ELEMENT-DERIVED PROTEIN 4"/>
    <property type="match status" value="1"/>
</dbReference>
<evidence type="ECO:0000259" key="3">
    <source>
        <dbReference type="Pfam" id="PF13843"/>
    </source>
</evidence>
<comment type="caution">
    <text evidence="4">The sequence shown here is derived from an EMBL/GenBank/DDBJ whole genome shotgun (WGS) entry which is preliminary data.</text>
</comment>
<accession>A0ABR0Y2A8</accession>
<dbReference type="PANTHER" id="PTHR46599:SF3">
    <property type="entry name" value="PIGGYBAC TRANSPOSABLE ELEMENT-DERIVED PROTEIN 4"/>
    <property type="match status" value="1"/>
</dbReference>
<dbReference type="InterPro" id="IPR029526">
    <property type="entry name" value="PGBD"/>
</dbReference>
<feature type="domain" description="PiggyBac transposable element-derived protein" evidence="3">
    <location>
        <begin position="282"/>
        <end position="652"/>
    </location>
</feature>